<dbReference type="Pfam" id="PF00126">
    <property type="entry name" value="HTH_1"/>
    <property type="match status" value="1"/>
</dbReference>
<dbReference type="EMBL" id="CP076643">
    <property type="protein sequence ID" value="QXO18245.1"/>
    <property type="molecule type" value="Genomic_DNA"/>
</dbReference>
<evidence type="ECO:0000256" key="3">
    <source>
        <dbReference type="ARBA" id="ARBA00023125"/>
    </source>
</evidence>
<feature type="domain" description="HTH lysR-type" evidence="5">
    <location>
        <begin position="7"/>
        <end position="64"/>
    </location>
</feature>
<dbReference type="AlphaFoldDB" id="A0A975UB33"/>
<evidence type="ECO:0000259" key="5">
    <source>
        <dbReference type="PROSITE" id="PS50931"/>
    </source>
</evidence>
<gene>
    <name evidence="6" type="ORF">KNV97_08150</name>
</gene>
<reference evidence="6" key="1">
    <citation type="submission" date="2021-06" db="EMBL/GenBank/DDBJ databases">
        <title>Vibrio nov. sp., novel gut bacterium isolated from Yellow Sea oyster.</title>
        <authorList>
            <person name="Muhammad N."/>
            <person name="Nguyen T.H."/>
            <person name="Lee Y.-J."/>
            <person name="Ko J."/>
            <person name="Kim S.-G."/>
        </authorList>
    </citation>
    <scope>NUCLEOTIDE SEQUENCE</scope>
    <source>
        <strain evidence="6">OG9-811</strain>
    </source>
</reference>
<keyword evidence="7" id="KW-1185">Reference proteome</keyword>
<dbReference type="PANTHER" id="PTHR30118">
    <property type="entry name" value="HTH-TYPE TRANSCRIPTIONAL REGULATOR LEUO-RELATED"/>
    <property type="match status" value="1"/>
</dbReference>
<evidence type="ECO:0000313" key="7">
    <source>
        <dbReference type="Proteomes" id="UP000694232"/>
    </source>
</evidence>
<keyword evidence="4" id="KW-0804">Transcription</keyword>
<dbReference type="PROSITE" id="PS50931">
    <property type="entry name" value="HTH_LYSR"/>
    <property type="match status" value="1"/>
</dbReference>
<dbReference type="Pfam" id="PF03466">
    <property type="entry name" value="LysR_substrate"/>
    <property type="match status" value="1"/>
</dbReference>
<evidence type="ECO:0000256" key="2">
    <source>
        <dbReference type="ARBA" id="ARBA00023015"/>
    </source>
</evidence>
<evidence type="ECO:0000256" key="4">
    <source>
        <dbReference type="ARBA" id="ARBA00023163"/>
    </source>
</evidence>
<dbReference type="RefSeq" id="WP_218562864.1">
    <property type="nucleotide sequence ID" value="NZ_CP076643.1"/>
</dbReference>
<dbReference type="PANTHER" id="PTHR30118:SF15">
    <property type="entry name" value="TRANSCRIPTIONAL REGULATORY PROTEIN"/>
    <property type="match status" value="1"/>
</dbReference>
<keyword evidence="2" id="KW-0805">Transcription regulation</keyword>
<sequence length="315" mass="35577">MATLENLDLNLIKVFYYIYQTQSVHLAAEKLHLSQSACSHSLARLRERLDDELFIRINGKMVATERALLLAESVLPAVSLLQSGLNNAVPFEPANGQHQFIISGYDFSIWCVLPELNAYLARHYPNIGVRIVQSNEQIPAEKLESGDVDLALGFDHEAEQSAHIGNAVWTTGRYCIAMDSQHEMADTKKVMRIEDFLDYPHILVTPWNESRGIVDSALAKINKKRQVVMTLPSVLSAPYLLKNTPYFLAIPEVYIQTVSNSLGLIYRAPPITIPDFQIKLYWHKVREKEAKVSWLIQLLCRLSGQNGTTLTNTSR</sequence>
<evidence type="ECO:0000313" key="6">
    <source>
        <dbReference type="EMBL" id="QXO18245.1"/>
    </source>
</evidence>
<protein>
    <submittedName>
        <fullName evidence="6">LysR family transcriptional regulator</fullName>
    </submittedName>
</protein>
<dbReference type="GO" id="GO:0003700">
    <property type="term" value="F:DNA-binding transcription factor activity"/>
    <property type="evidence" value="ECO:0007669"/>
    <property type="project" value="InterPro"/>
</dbReference>
<dbReference type="InterPro" id="IPR050389">
    <property type="entry name" value="LysR-type_TF"/>
</dbReference>
<dbReference type="GO" id="GO:0003677">
    <property type="term" value="F:DNA binding"/>
    <property type="evidence" value="ECO:0007669"/>
    <property type="project" value="UniProtKB-KW"/>
</dbReference>
<dbReference type="InterPro" id="IPR000847">
    <property type="entry name" value="LysR_HTH_N"/>
</dbReference>
<dbReference type="InterPro" id="IPR005119">
    <property type="entry name" value="LysR_subst-bd"/>
</dbReference>
<evidence type="ECO:0000256" key="1">
    <source>
        <dbReference type="ARBA" id="ARBA00009437"/>
    </source>
</evidence>
<accession>A0A975UB33</accession>
<proteinExistence type="inferred from homology"/>
<keyword evidence="3" id="KW-0238">DNA-binding</keyword>
<name>A0A975UB33_9VIBR</name>
<comment type="similarity">
    <text evidence="1">Belongs to the LysR transcriptional regulatory family.</text>
</comment>
<dbReference type="Proteomes" id="UP000694232">
    <property type="component" value="Chromosome 1"/>
</dbReference>
<organism evidence="6 7">
    <name type="scientific">Vibrio ostreae</name>
    <dbReference type="NCBI Taxonomy" id="2841925"/>
    <lineage>
        <taxon>Bacteria</taxon>
        <taxon>Pseudomonadati</taxon>
        <taxon>Pseudomonadota</taxon>
        <taxon>Gammaproteobacteria</taxon>
        <taxon>Vibrionales</taxon>
        <taxon>Vibrionaceae</taxon>
        <taxon>Vibrio</taxon>
    </lineage>
</organism>
<dbReference type="KEGG" id="vos:KNV97_08150"/>